<dbReference type="Proteomes" id="UP000809349">
    <property type="component" value="Unassembled WGS sequence"/>
</dbReference>
<evidence type="ECO:0000313" key="2">
    <source>
        <dbReference type="EMBL" id="MBZ2205707.1"/>
    </source>
</evidence>
<dbReference type="InterPro" id="IPR019291">
    <property type="entry name" value="Host_attachment_protein"/>
</dbReference>
<dbReference type="EMBL" id="JAFBIL020000001">
    <property type="protein sequence ID" value="MBZ2205707.1"/>
    <property type="molecule type" value="Genomic_DNA"/>
</dbReference>
<reference evidence="2 3" key="1">
    <citation type="submission" date="2021-08" db="EMBL/GenBank/DDBJ databases">
        <title>Massilia sp. R798.</title>
        <authorList>
            <person name="Baek J.H."/>
            <person name="Jung H.S."/>
            <person name="Kim K.R."/>
            <person name="Jeon C.O."/>
        </authorList>
    </citation>
    <scope>NUCLEOTIDE SEQUENCE [LARGE SCALE GENOMIC DNA]</scope>
    <source>
        <strain evidence="2 3">R798</strain>
    </source>
</reference>
<evidence type="ECO:0000313" key="3">
    <source>
        <dbReference type="Proteomes" id="UP000809349"/>
    </source>
</evidence>
<organism evidence="2 3">
    <name type="scientific">Massilia soli</name>
    <dbReference type="NCBI Taxonomy" id="2792854"/>
    <lineage>
        <taxon>Bacteria</taxon>
        <taxon>Pseudomonadati</taxon>
        <taxon>Pseudomonadota</taxon>
        <taxon>Betaproteobacteria</taxon>
        <taxon>Burkholderiales</taxon>
        <taxon>Oxalobacteraceae</taxon>
        <taxon>Telluria group</taxon>
        <taxon>Massilia</taxon>
    </lineage>
</organism>
<dbReference type="RefSeq" id="WP_223464135.1">
    <property type="nucleotide sequence ID" value="NZ_JAFBIL020000001.1"/>
</dbReference>
<gene>
    <name evidence="2" type="ORF">I4X03_000360</name>
</gene>
<comment type="caution">
    <text evidence="2">The sequence shown here is derived from an EMBL/GenBank/DDBJ whole genome shotgun (WGS) entry which is preliminary data.</text>
</comment>
<keyword evidence="3" id="KW-1185">Reference proteome</keyword>
<feature type="region of interest" description="Disordered" evidence="1">
    <location>
        <begin position="47"/>
        <end position="79"/>
    </location>
</feature>
<feature type="compositionally biased region" description="Polar residues" evidence="1">
    <location>
        <begin position="55"/>
        <end position="75"/>
    </location>
</feature>
<proteinExistence type="predicted"/>
<accession>A0ABS7SI38</accession>
<dbReference type="Pfam" id="PF10116">
    <property type="entry name" value="Host_attach"/>
    <property type="match status" value="1"/>
</dbReference>
<name>A0ABS7SI38_9BURK</name>
<sequence>MDTVWIVSANAGRARIFAESKPDGALQEVDSLVNTSARMRVNEKYTDRIGPLAAGQSSHNTGGALPSTQYEPQQTPDEREAEAFAKDVSARLVAGLREGQFQKLSLVAAPKFLGVLRSVLDPELKQLVNLELDKDYTQSNAQQLREQLQAQRQ</sequence>
<evidence type="ECO:0000256" key="1">
    <source>
        <dbReference type="SAM" id="MobiDB-lite"/>
    </source>
</evidence>
<protein>
    <submittedName>
        <fullName evidence="2">Host attachment protein</fullName>
    </submittedName>
</protein>